<dbReference type="EMBL" id="MLAK01000757">
    <property type="protein sequence ID" value="OHT05450.1"/>
    <property type="molecule type" value="Genomic_DNA"/>
</dbReference>
<protein>
    <submittedName>
        <fullName evidence="2">Uncharacterized protein</fullName>
    </submittedName>
</protein>
<dbReference type="RefSeq" id="XP_068358586.1">
    <property type="nucleotide sequence ID" value="XM_068505162.1"/>
</dbReference>
<gene>
    <name evidence="2" type="ORF">TRFO_26791</name>
</gene>
<evidence type="ECO:0000256" key="1">
    <source>
        <dbReference type="SAM" id="MobiDB-lite"/>
    </source>
</evidence>
<organism evidence="2 3">
    <name type="scientific">Tritrichomonas foetus</name>
    <dbReference type="NCBI Taxonomy" id="1144522"/>
    <lineage>
        <taxon>Eukaryota</taxon>
        <taxon>Metamonada</taxon>
        <taxon>Parabasalia</taxon>
        <taxon>Tritrichomonadida</taxon>
        <taxon>Tritrichomonadidae</taxon>
        <taxon>Tritrichomonas</taxon>
    </lineage>
</organism>
<keyword evidence="3" id="KW-1185">Reference proteome</keyword>
<reference evidence="2" key="1">
    <citation type="submission" date="2016-10" db="EMBL/GenBank/DDBJ databases">
        <authorList>
            <person name="Benchimol M."/>
            <person name="Almeida L.G."/>
            <person name="Vasconcelos A.T."/>
            <person name="Perreira-Neves A."/>
            <person name="Rosa I.A."/>
            <person name="Tasca T."/>
            <person name="Bogo M.R."/>
            <person name="de Souza W."/>
        </authorList>
    </citation>
    <scope>NUCLEOTIDE SEQUENCE [LARGE SCALE GENOMIC DNA]</scope>
    <source>
        <strain evidence="2">K</strain>
    </source>
</reference>
<dbReference type="GeneID" id="94839866"/>
<accession>A0A1J4K3A0</accession>
<dbReference type="OrthoDB" id="10412807at2759"/>
<sequence>MNLIETELERAGLWDRSTETDEKGSESDPAHSCASPVTIEQIMQNAQKAVNVIGSHKSGK</sequence>
<comment type="caution">
    <text evidence="2">The sequence shown here is derived from an EMBL/GenBank/DDBJ whole genome shotgun (WGS) entry which is preliminary data.</text>
</comment>
<proteinExistence type="predicted"/>
<feature type="region of interest" description="Disordered" evidence="1">
    <location>
        <begin position="1"/>
        <end position="33"/>
    </location>
</feature>
<evidence type="ECO:0000313" key="3">
    <source>
        <dbReference type="Proteomes" id="UP000179807"/>
    </source>
</evidence>
<dbReference type="AlphaFoldDB" id="A0A1J4K3A0"/>
<evidence type="ECO:0000313" key="2">
    <source>
        <dbReference type="EMBL" id="OHT05450.1"/>
    </source>
</evidence>
<dbReference type="Proteomes" id="UP000179807">
    <property type="component" value="Unassembled WGS sequence"/>
</dbReference>
<dbReference type="VEuPathDB" id="TrichDB:TRFO_26791"/>
<feature type="compositionally biased region" description="Basic and acidic residues" evidence="1">
    <location>
        <begin position="7"/>
        <end position="29"/>
    </location>
</feature>
<name>A0A1J4K3A0_9EUKA</name>